<evidence type="ECO:0000313" key="2">
    <source>
        <dbReference type="EMBL" id="KXT50569.1"/>
    </source>
</evidence>
<feature type="region of interest" description="Disordered" evidence="1">
    <location>
        <begin position="20"/>
        <end position="51"/>
    </location>
</feature>
<accession>A0A139LGK7</accession>
<gene>
    <name evidence="2" type="ORF">HMPREF2531_02324</name>
</gene>
<dbReference type="PATRIC" id="fig|329854.7.peg.2367"/>
<proteinExistence type="predicted"/>
<organism evidence="2">
    <name type="scientific">Bacteroides intestinalis</name>
    <dbReference type="NCBI Taxonomy" id="329854"/>
    <lineage>
        <taxon>Bacteria</taxon>
        <taxon>Pseudomonadati</taxon>
        <taxon>Bacteroidota</taxon>
        <taxon>Bacteroidia</taxon>
        <taxon>Bacteroidales</taxon>
        <taxon>Bacteroidaceae</taxon>
        <taxon>Bacteroides</taxon>
    </lineage>
</organism>
<feature type="compositionally biased region" description="Basic and acidic residues" evidence="1">
    <location>
        <begin position="37"/>
        <end position="48"/>
    </location>
</feature>
<name>A0A139LGK7_9BACE</name>
<reference evidence="2 3" key="1">
    <citation type="submission" date="2016-02" db="EMBL/GenBank/DDBJ databases">
        <authorList>
            <person name="Wen L."/>
            <person name="He K."/>
            <person name="Yang H."/>
        </authorList>
    </citation>
    <scope>NUCLEOTIDE SEQUENCE [LARGE SCALE GENOMIC DNA]</scope>
    <source>
        <strain evidence="2 3">KLE1704</strain>
    </source>
</reference>
<comment type="caution">
    <text evidence="2">The sequence shown here is derived from an EMBL/GenBank/DDBJ whole genome shotgun (WGS) entry which is preliminary data.</text>
</comment>
<dbReference type="EMBL" id="LTDF01000082">
    <property type="protein sequence ID" value="KXT50569.1"/>
    <property type="molecule type" value="Genomic_DNA"/>
</dbReference>
<sequence length="86" mass="10003">MSLWHGILRMNPGTERRFSHNFSQGSSGKNWQQDFAGRTKQEGERSDVHPQCPCPFSTGMHKGSEIFYKWFLSTNPSGWWKQITIQ</sequence>
<dbReference type="Proteomes" id="UP000070319">
    <property type="component" value="Unassembled WGS sequence"/>
</dbReference>
<protein>
    <submittedName>
        <fullName evidence="2">Uncharacterized protein</fullName>
    </submittedName>
</protein>
<feature type="compositionally biased region" description="Polar residues" evidence="1">
    <location>
        <begin position="20"/>
        <end position="33"/>
    </location>
</feature>
<dbReference type="AlphaFoldDB" id="A0A139LGK7"/>
<evidence type="ECO:0000313" key="3">
    <source>
        <dbReference type="Proteomes" id="UP000070319"/>
    </source>
</evidence>
<evidence type="ECO:0000256" key="1">
    <source>
        <dbReference type="SAM" id="MobiDB-lite"/>
    </source>
</evidence>